<dbReference type="Proteomes" id="UP000234775">
    <property type="component" value="Unassembled WGS sequence"/>
</dbReference>
<evidence type="ECO:0000256" key="1">
    <source>
        <dbReference type="SAM" id="MobiDB-lite"/>
    </source>
</evidence>
<dbReference type="Pfam" id="PF04860">
    <property type="entry name" value="Phage_portal"/>
    <property type="match status" value="1"/>
</dbReference>
<proteinExistence type="predicted"/>
<reference evidence="2 3" key="1">
    <citation type="submission" date="2017-12" db="EMBL/GenBank/DDBJ databases">
        <title>Phylogenetic diversity of female urinary microbiome.</title>
        <authorList>
            <person name="Thomas-White K."/>
            <person name="Wolfe A.J."/>
        </authorList>
    </citation>
    <scope>NUCLEOTIDE SEQUENCE [LARGE SCALE GENOMIC DNA]</scope>
    <source>
        <strain evidence="2 3">UMB0844</strain>
    </source>
</reference>
<feature type="compositionally biased region" description="Basic and acidic residues" evidence="1">
    <location>
        <begin position="405"/>
        <end position="438"/>
    </location>
</feature>
<dbReference type="InterPro" id="IPR006427">
    <property type="entry name" value="Portal_HK97"/>
</dbReference>
<comment type="caution">
    <text evidence="2">The sequence shown here is derived from an EMBL/GenBank/DDBJ whole genome shotgun (WGS) entry which is preliminary data.</text>
</comment>
<keyword evidence="3" id="KW-1185">Reference proteome</keyword>
<gene>
    <name evidence="2" type="ORF">CYJ27_02520</name>
</gene>
<dbReference type="EMBL" id="PKGZ01000002">
    <property type="protein sequence ID" value="PKY91568.1"/>
    <property type="molecule type" value="Genomic_DNA"/>
</dbReference>
<accession>A0A2I1K7E9</accession>
<dbReference type="NCBIfam" id="TIGR01537">
    <property type="entry name" value="portal_HK97"/>
    <property type="match status" value="1"/>
</dbReference>
<dbReference type="InterPro" id="IPR006944">
    <property type="entry name" value="Phage/GTA_portal"/>
</dbReference>
<feature type="region of interest" description="Disordered" evidence="1">
    <location>
        <begin position="403"/>
        <end position="438"/>
    </location>
</feature>
<dbReference type="RefSeq" id="WP_101659802.1">
    <property type="nucleotide sequence ID" value="NZ_PKGZ01000002.1"/>
</dbReference>
<name>A0A2I1K7E9_9LACT</name>
<evidence type="ECO:0000313" key="3">
    <source>
        <dbReference type="Proteomes" id="UP000234775"/>
    </source>
</evidence>
<evidence type="ECO:0000313" key="2">
    <source>
        <dbReference type="EMBL" id="PKY91568.1"/>
    </source>
</evidence>
<dbReference type="AlphaFoldDB" id="A0A2I1K7E9"/>
<organism evidence="2 3">
    <name type="scientific">Aerococcus christensenii</name>
    <dbReference type="NCBI Taxonomy" id="87541"/>
    <lineage>
        <taxon>Bacteria</taxon>
        <taxon>Bacillati</taxon>
        <taxon>Bacillota</taxon>
        <taxon>Bacilli</taxon>
        <taxon>Lactobacillales</taxon>
        <taxon>Aerococcaceae</taxon>
        <taxon>Aerococcus</taxon>
    </lineage>
</organism>
<sequence>MLEKFFNKDKEIELNKQWEPFAFLVGKRDKRETLSANQTNALLFNTVYSCINVLSDDIAKLPFKAYKKTNNEIQVIENSDVHRVLRVRPNVFMSPFTFLKLAITDICISGNFYAYIERNLDGSIKQLLPLTASQTLPVVEKGKLFYYTTFENKGKVLYDDQVLHFKGMSRDGIYGMSPIEAMRVQMESNDIASKFNQDVLEDGGFPSGVIKVPSILKKEAKEKVRESWDAINKRKSIAIIDNGMDYQQLGFSQSDMQWLEAQKFNNQQIAGIFKVPLHKINDLERATYTNIEHQSLDYVKNTLQPLVTQIEEETTYKLFTEKERLEGNYVKFNMDSELRGDSKARAEVNAINLANGFATINEIRALNEQSKYSYDYADEPLVSLNLAPLKNVMLFQDNHFGKKLNGADEKGGDDGGDEEHKDVEDEAGTEREQGEQHD</sequence>
<protein>
    <submittedName>
        <fullName evidence="2">Phage portal protein</fullName>
    </submittedName>
</protein>